<dbReference type="AlphaFoldDB" id="A0A9Q7AEY9"/>
<evidence type="ECO:0000313" key="2">
    <source>
        <dbReference type="Proteomes" id="UP000671879"/>
    </source>
</evidence>
<dbReference type="InterPro" id="IPR003207">
    <property type="entry name" value="Ppandiol/glycerol_DeHydtase_su"/>
</dbReference>
<dbReference type="PIRSF" id="PIRSF018505">
    <property type="entry name" value="Prpndl_dhdrts_sm"/>
    <property type="match status" value="1"/>
</dbReference>
<dbReference type="Proteomes" id="UP000671879">
    <property type="component" value="Chromosome"/>
</dbReference>
<keyword evidence="2" id="KW-1185">Reference proteome</keyword>
<dbReference type="RefSeq" id="WP_274373235.1">
    <property type="nucleotide sequence ID" value="NZ_CP072943.1"/>
</dbReference>
<dbReference type="Pfam" id="PF02287">
    <property type="entry name" value="Dehydratase_SU"/>
    <property type="match status" value="1"/>
</dbReference>
<dbReference type="InterPro" id="IPR036091">
    <property type="entry name" value="Prodiol/glycerol_DeHase__sf_su"/>
</dbReference>
<evidence type="ECO:0000313" key="1">
    <source>
        <dbReference type="EMBL" id="QTX32029.1"/>
    </source>
</evidence>
<dbReference type="KEGG" id="aram:KAR29_12045"/>
<proteinExistence type="predicted"/>
<protein>
    <submittedName>
        <fullName evidence="1">Diol dehydratase small subunit</fullName>
    </submittedName>
</protein>
<reference evidence="2" key="1">
    <citation type="submission" date="2021-04" db="EMBL/GenBank/DDBJ databases">
        <title>A novel Synergistetes isolate from a pyrite-forming mixed culture.</title>
        <authorList>
            <person name="Bunk B."/>
            <person name="Sproer C."/>
            <person name="Spring S."/>
            <person name="Pester M."/>
        </authorList>
    </citation>
    <scope>NUCLEOTIDE SEQUENCE [LARGE SCALE GENOMIC DNA]</scope>
    <source>
        <strain evidence="2">J.5.4.2-T.3.5.2</strain>
    </source>
</reference>
<dbReference type="EMBL" id="CP072943">
    <property type="protein sequence ID" value="QTX32029.1"/>
    <property type="molecule type" value="Genomic_DNA"/>
</dbReference>
<dbReference type="SUPFAM" id="SSF47148">
    <property type="entry name" value="Diol dehydratase, gamma subunit"/>
    <property type="match status" value="1"/>
</dbReference>
<accession>A0A9Q7AEY9</accession>
<sequence length="178" mass="19719">MAMELNEQMVAELVRQVLKGVNGAAQAAPVAQESKEGKKLTAGDYPLATNRPDLLVGPRGKKFEELTLENVMSGAVAFEDFRITPQALEYQAQVAEAAGTPHVARNLRRAAEMTRIPDERVLAMYNALRPHRSDKAELLSMAEELEKQYEAKICAGFVREAADVYERRHLLKGDLPEA</sequence>
<dbReference type="NCBIfam" id="NF011972">
    <property type="entry name" value="PRK15443.1-3"/>
    <property type="match status" value="1"/>
</dbReference>
<organism evidence="1 2">
    <name type="scientific">Aminithiophilus ramosus</name>
    <dbReference type="NCBI Taxonomy" id="3029084"/>
    <lineage>
        <taxon>Bacteria</taxon>
        <taxon>Thermotogati</taxon>
        <taxon>Synergistota</taxon>
        <taxon>Synergistia</taxon>
        <taxon>Synergistales</taxon>
        <taxon>Aminithiophilaceae</taxon>
        <taxon>Aminithiophilus</taxon>
    </lineage>
</organism>
<name>A0A9Q7AEY9_9BACT</name>
<dbReference type="Gene3D" id="1.10.1510.20">
    <property type="entry name" value="Propanediol/glycerol dehydratase, small subunit"/>
    <property type="match status" value="1"/>
</dbReference>
<gene>
    <name evidence="1" type="ORF">KAR29_12045</name>
</gene>